<evidence type="ECO:0000256" key="2">
    <source>
        <dbReference type="ARBA" id="ARBA00022829"/>
    </source>
</evidence>
<dbReference type="Proteomes" id="UP000076079">
    <property type="component" value="Chromosome"/>
</dbReference>
<evidence type="ECO:0000259" key="4">
    <source>
        <dbReference type="SMART" id="SM00470"/>
    </source>
</evidence>
<dbReference type="InterPro" id="IPR004437">
    <property type="entry name" value="ParB/RepB/Spo0J"/>
</dbReference>
<dbReference type="STRING" id="1855912.LuPra_03507"/>
<dbReference type="SMART" id="SM00470">
    <property type="entry name" value="ParB"/>
    <property type="match status" value="1"/>
</dbReference>
<keyword evidence="2" id="KW-0159">Chromosome partition</keyword>
<dbReference type="GO" id="GO:0007059">
    <property type="term" value="P:chromosome segregation"/>
    <property type="evidence" value="ECO:0007669"/>
    <property type="project" value="UniProtKB-KW"/>
</dbReference>
<dbReference type="Pfam" id="PF17762">
    <property type="entry name" value="HTH_ParB"/>
    <property type="match status" value="1"/>
</dbReference>
<reference evidence="6" key="2">
    <citation type="submission" date="2016-04" db="EMBL/GenBank/DDBJ databases">
        <title>First Complete Genome Sequence of a Subdivision 6 Acidobacterium.</title>
        <authorList>
            <person name="Huang S."/>
            <person name="Vieira S."/>
            <person name="Bunk B."/>
            <person name="Riedel T."/>
            <person name="Sproeer C."/>
            <person name="Overmann J."/>
        </authorList>
    </citation>
    <scope>NUCLEOTIDE SEQUENCE [LARGE SCALE GENOMIC DNA]</scope>
    <source>
        <strain evidence="6">DSM 100886 HEG_-6_39</strain>
    </source>
</reference>
<accession>A0A143PNQ1</accession>
<dbReference type="EMBL" id="CP015136">
    <property type="protein sequence ID" value="AMY10277.1"/>
    <property type="molecule type" value="Genomic_DNA"/>
</dbReference>
<keyword evidence="3" id="KW-0238">DNA-binding</keyword>
<dbReference type="InterPro" id="IPR041468">
    <property type="entry name" value="HTH_ParB/Spo0J"/>
</dbReference>
<organism evidence="5 6">
    <name type="scientific">Luteitalea pratensis</name>
    <dbReference type="NCBI Taxonomy" id="1855912"/>
    <lineage>
        <taxon>Bacteria</taxon>
        <taxon>Pseudomonadati</taxon>
        <taxon>Acidobacteriota</taxon>
        <taxon>Vicinamibacteria</taxon>
        <taxon>Vicinamibacterales</taxon>
        <taxon>Vicinamibacteraceae</taxon>
        <taxon>Luteitalea</taxon>
    </lineage>
</organism>
<dbReference type="SUPFAM" id="SSF110849">
    <property type="entry name" value="ParB/Sulfiredoxin"/>
    <property type="match status" value="1"/>
</dbReference>
<dbReference type="InterPro" id="IPR003115">
    <property type="entry name" value="ParB_N"/>
</dbReference>
<name>A0A143PNQ1_LUTPR</name>
<dbReference type="InterPro" id="IPR050336">
    <property type="entry name" value="Chromosome_partition/occlusion"/>
</dbReference>
<dbReference type="CDD" id="cd16393">
    <property type="entry name" value="SPO0J_N"/>
    <property type="match status" value="1"/>
</dbReference>
<dbReference type="PANTHER" id="PTHR33375:SF1">
    <property type="entry name" value="CHROMOSOME-PARTITIONING PROTEIN PARB-RELATED"/>
    <property type="match status" value="1"/>
</dbReference>
<sequence length="292" mass="32451">MSKRGLPETVRMRHDAHYVETLTASAGAPVGRMISIEHIDPNPNQPRQVMGDLSELIASVKEHGLIEPIVVRQRGSRFQIVAGERRYQAAVRAGIEELPVVIRDVDDVGILEVALVENLQRKDLTAFEEAEALQALCQKAGYTHEKLAQKLGKSRTAITESLSLNQMPDPIKQLCRLADISSKSLLLQVVRQGEPEKMAALVEQMSRPGGMTRQEVREQVKPKAAKRGRPQAFTFTYKAPTKQFAFSLSFKKADVEPDEVIETLERILDDLRTQRASAAKPGDGVRPDLTLD</sequence>
<gene>
    <name evidence="5" type="primary">parB_1</name>
    <name evidence="5" type="ORF">LuPra_03507</name>
</gene>
<proteinExistence type="inferred from homology"/>
<dbReference type="PANTHER" id="PTHR33375">
    <property type="entry name" value="CHROMOSOME-PARTITIONING PROTEIN PARB-RELATED"/>
    <property type="match status" value="1"/>
</dbReference>
<dbReference type="GO" id="GO:0003677">
    <property type="term" value="F:DNA binding"/>
    <property type="evidence" value="ECO:0007669"/>
    <property type="project" value="UniProtKB-KW"/>
</dbReference>
<reference evidence="5 6" key="1">
    <citation type="journal article" date="2016" name="Genome Announc.">
        <title>First Complete Genome Sequence of a Subdivision 6 Acidobacterium Strain.</title>
        <authorList>
            <person name="Huang S."/>
            <person name="Vieira S."/>
            <person name="Bunk B."/>
            <person name="Riedel T."/>
            <person name="Sproer C."/>
            <person name="Overmann J."/>
        </authorList>
    </citation>
    <scope>NUCLEOTIDE SEQUENCE [LARGE SCALE GENOMIC DNA]</scope>
    <source>
        <strain evidence="6">DSM 100886 HEG_-6_39</strain>
    </source>
</reference>
<evidence type="ECO:0000256" key="1">
    <source>
        <dbReference type="ARBA" id="ARBA00006295"/>
    </source>
</evidence>
<dbReference type="FunFam" id="3.90.1530.30:FF:000001">
    <property type="entry name" value="Chromosome partitioning protein ParB"/>
    <property type="match status" value="1"/>
</dbReference>
<dbReference type="NCBIfam" id="TIGR00180">
    <property type="entry name" value="parB_part"/>
    <property type="match status" value="1"/>
</dbReference>
<protein>
    <submittedName>
        <fullName evidence="5">Putative chromosome-partitioning protein ParB</fullName>
    </submittedName>
</protein>
<evidence type="ECO:0000313" key="6">
    <source>
        <dbReference type="Proteomes" id="UP000076079"/>
    </source>
</evidence>
<evidence type="ECO:0000313" key="5">
    <source>
        <dbReference type="EMBL" id="AMY10277.1"/>
    </source>
</evidence>
<feature type="domain" description="ParB-like N-terminal" evidence="4">
    <location>
        <begin position="32"/>
        <end position="119"/>
    </location>
</feature>
<dbReference type="KEGG" id="abac:LuPra_03507"/>
<dbReference type="Gene3D" id="1.10.10.2830">
    <property type="match status" value="1"/>
</dbReference>
<evidence type="ECO:0000256" key="3">
    <source>
        <dbReference type="ARBA" id="ARBA00023125"/>
    </source>
</evidence>
<dbReference type="AlphaFoldDB" id="A0A143PNQ1"/>
<keyword evidence="6" id="KW-1185">Reference proteome</keyword>
<dbReference type="GO" id="GO:0005694">
    <property type="term" value="C:chromosome"/>
    <property type="evidence" value="ECO:0007669"/>
    <property type="project" value="TreeGrafter"/>
</dbReference>
<dbReference type="Gene3D" id="3.90.1530.30">
    <property type="match status" value="1"/>
</dbReference>
<dbReference type="GO" id="GO:0045881">
    <property type="term" value="P:positive regulation of sporulation resulting in formation of a cellular spore"/>
    <property type="evidence" value="ECO:0007669"/>
    <property type="project" value="TreeGrafter"/>
</dbReference>
<dbReference type="InterPro" id="IPR036086">
    <property type="entry name" value="ParB/Sulfiredoxin_sf"/>
</dbReference>
<dbReference type="Pfam" id="PF02195">
    <property type="entry name" value="ParB_N"/>
    <property type="match status" value="1"/>
</dbReference>
<comment type="similarity">
    <text evidence="1">Belongs to the ParB family.</text>
</comment>